<feature type="compositionally biased region" description="Basic and acidic residues" evidence="1">
    <location>
        <begin position="79"/>
        <end position="89"/>
    </location>
</feature>
<proteinExistence type="predicted"/>
<sequence length="89" mass="9500">MSSNILFDLEARTRSPIYVSSSDIFSFEISPDAVASADGSAHGEIPDEGSSIATRTPSREQVEPPSAASRRPPLLPAKGSDHSKKNMSR</sequence>
<dbReference type="EMBL" id="JARQZJ010000061">
    <property type="protein sequence ID" value="KAK9879239.1"/>
    <property type="molecule type" value="Genomic_DNA"/>
</dbReference>
<evidence type="ECO:0000313" key="2">
    <source>
        <dbReference type="EMBL" id="KAK9879239.1"/>
    </source>
</evidence>
<accession>A0AAW1UIK1</accession>
<feature type="region of interest" description="Disordered" evidence="1">
    <location>
        <begin position="35"/>
        <end position="89"/>
    </location>
</feature>
<dbReference type="Proteomes" id="UP001431783">
    <property type="component" value="Unassembled WGS sequence"/>
</dbReference>
<comment type="caution">
    <text evidence="2">The sequence shown here is derived from an EMBL/GenBank/DDBJ whole genome shotgun (WGS) entry which is preliminary data.</text>
</comment>
<feature type="non-terminal residue" evidence="2">
    <location>
        <position position="89"/>
    </location>
</feature>
<evidence type="ECO:0000313" key="3">
    <source>
        <dbReference type="Proteomes" id="UP001431783"/>
    </source>
</evidence>
<evidence type="ECO:0000256" key="1">
    <source>
        <dbReference type="SAM" id="MobiDB-lite"/>
    </source>
</evidence>
<organism evidence="2 3">
    <name type="scientific">Henosepilachna vigintioctopunctata</name>
    <dbReference type="NCBI Taxonomy" id="420089"/>
    <lineage>
        <taxon>Eukaryota</taxon>
        <taxon>Metazoa</taxon>
        <taxon>Ecdysozoa</taxon>
        <taxon>Arthropoda</taxon>
        <taxon>Hexapoda</taxon>
        <taxon>Insecta</taxon>
        <taxon>Pterygota</taxon>
        <taxon>Neoptera</taxon>
        <taxon>Endopterygota</taxon>
        <taxon>Coleoptera</taxon>
        <taxon>Polyphaga</taxon>
        <taxon>Cucujiformia</taxon>
        <taxon>Coccinelloidea</taxon>
        <taxon>Coccinellidae</taxon>
        <taxon>Epilachninae</taxon>
        <taxon>Epilachnini</taxon>
        <taxon>Henosepilachna</taxon>
    </lineage>
</organism>
<dbReference type="AlphaFoldDB" id="A0AAW1UIK1"/>
<protein>
    <submittedName>
        <fullName evidence="2">Uncharacterized protein</fullName>
    </submittedName>
</protein>
<name>A0AAW1UIK1_9CUCU</name>
<reference evidence="2 3" key="1">
    <citation type="submission" date="2023-03" db="EMBL/GenBank/DDBJ databases">
        <title>Genome insight into feeding habits of ladybird beetles.</title>
        <authorList>
            <person name="Li H.-S."/>
            <person name="Huang Y.-H."/>
            <person name="Pang H."/>
        </authorList>
    </citation>
    <scope>NUCLEOTIDE SEQUENCE [LARGE SCALE GENOMIC DNA]</scope>
    <source>
        <strain evidence="2">SYSU_2023b</strain>
        <tissue evidence="2">Whole body</tissue>
    </source>
</reference>
<keyword evidence="3" id="KW-1185">Reference proteome</keyword>
<gene>
    <name evidence="2" type="ORF">WA026_004088</name>
</gene>